<dbReference type="AlphaFoldDB" id="G8QWC8"/>
<keyword evidence="4" id="KW-0808">Transferase</keyword>
<dbReference type="HOGENOM" id="CLU_020473_6_1_12"/>
<evidence type="ECO:0000259" key="2">
    <source>
        <dbReference type="Pfam" id="PF02518"/>
    </source>
</evidence>
<dbReference type="Pfam" id="PF06580">
    <property type="entry name" value="His_kinase"/>
    <property type="match status" value="1"/>
</dbReference>
<protein>
    <submittedName>
        <fullName evidence="4">Histidine kinase</fullName>
    </submittedName>
</protein>
<dbReference type="Gene3D" id="6.10.340.10">
    <property type="match status" value="1"/>
</dbReference>
<sequence length="576" mass="65053">MSTIMVVSFCFLFSIVLAISTLMISLSVRKSLIQSVFESNTKIMNESVGKIDTLNDIITSVSFYVAGDSRLKQMLKQFPEDQLSQIPLQNEVRYYLTQLWMNRPEIVGISIYLEGISEVNHSTVGVSSLSFAQKYDWLETLGNNRGIIINLPNPVTRGNVVFNSLSLVKILDDNLLPLGYLSFEISAKKVFSQCLEPALASKNSILFAINDDQVIVNHANLDLIGESVASLYPHYNPNGQPALKPIRFKGKQYIQIISKPSKLRWSIVQLIPLDDVFQFKPLLYSFVLLTLAAIALSAGMIFLLSERLTKPLTMLSQAMGSTKPLQATLSKKFLERQNEIGNLYRSYGEMTVRINELFTQLQNSMENQKKLEISALRAQINPHFMYNCLDYINWMAQDEHVPEISRMLTNLSRFMRISLTESNLTCPLSSEVEHVKTYLEIFIVRYKGAFTYEIAVAPELCEVSVPQFILQPLVENSMIHGFGKHFGRAHIKISIQKQEGWIVFDIIDNGIGMDQKKLEEVLSGSHEGSSEHGMKNINDRIRYAISPSLFSGIQLVPSQRGTHIHFALQRTGKSHG</sequence>
<dbReference type="KEGG" id="sgp:SpiGrapes_1619"/>
<feature type="domain" description="Signal transduction histidine kinase internal region" evidence="3">
    <location>
        <begin position="372"/>
        <end position="448"/>
    </location>
</feature>
<dbReference type="PANTHER" id="PTHR34220:SF7">
    <property type="entry name" value="SENSOR HISTIDINE KINASE YPDA"/>
    <property type="match status" value="1"/>
</dbReference>
<dbReference type="GO" id="GO:0016020">
    <property type="term" value="C:membrane"/>
    <property type="evidence" value="ECO:0007669"/>
    <property type="project" value="InterPro"/>
</dbReference>
<dbReference type="InterPro" id="IPR036890">
    <property type="entry name" value="HATPase_C_sf"/>
</dbReference>
<dbReference type="SUPFAM" id="SSF55874">
    <property type="entry name" value="ATPase domain of HSP90 chaperone/DNA topoisomerase II/histidine kinase"/>
    <property type="match status" value="1"/>
</dbReference>
<evidence type="ECO:0000256" key="1">
    <source>
        <dbReference type="SAM" id="Phobius"/>
    </source>
</evidence>
<evidence type="ECO:0000259" key="3">
    <source>
        <dbReference type="Pfam" id="PF06580"/>
    </source>
</evidence>
<dbReference type="RefSeq" id="WP_014270274.1">
    <property type="nucleotide sequence ID" value="NC_016633.1"/>
</dbReference>
<dbReference type="Gene3D" id="3.30.565.10">
    <property type="entry name" value="Histidine kinase-like ATPase, C-terminal domain"/>
    <property type="match status" value="1"/>
</dbReference>
<proteinExistence type="predicted"/>
<feature type="domain" description="Histidine kinase/HSP90-like ATPase" evidence="2">
    <location>
        <begin position="468"/>
        <end position="542"/>
    </location>
</feature>
<dbReference type="STRING" id="158190.SpiGrapes_1619"/>
<dbReference type="eggNOG" id="COG2972">
    <property type="taxonomic scope" value="Bacteria"/>
</dbReference>
<evidence type="ECO:0000313" key="5">
    <source>
        <dbReference type="Proteomes" id="UP000005632"/>
    </source>
</evidence>
<accession>G8QWC8</accession>
<organism evidence="4 5">
    <name type="scientific">Sphaerochaeta pleomorpha (strain ATCC BAA-1885 / DSM 22778 / Grapes)</name>
    <dbReference type="NCBI Taxonomy" id="158190"/>
    <lineage>
        <taxon>Bacteria</taxon>
        <taxon>Pseudomonadati</taxon>
        <taxon>Spirochaetota</taxon>
        <taxon>Spirochaetia</taxon>
        <taxon>Spirochaetales</taxon>
        <taxon>Sphaerochaetaceae</taxon>
        <taxon>Sphaerochaeta</taxon>
    </lineage>
</organism>
<dbReference type="Proteomes" id="UP000005632">
    <property type="component" value="Chromosome"/>
</dbReference>
<reference evidence="4 5" key="1">
    <citation type="submission" date="2011-11" db="EMBL/GenBank/DDBJ databases">
        <title>Complete sequence of Spirochaeta sp. grapes.</title>
        <authorList>
            <consortium name="US DOE Joint Genome Institute"/>
            <person name="Lucas S."/>
            <person name="Han J."/>
            <person name="Lapidus A."/>
            <person name="Cheng J.-F."/>
            <person name="Goodwin L."/>
            <person name="Pitluck S."/>
            <person name="Peters L."/>
            <person name="Ovchinnikova G."/>
            <person name="Munk A.C."/>
            <person name="Detter J.C."/>
            <person name="Han C."/>
            <person name="Tapia R."/>
            <person name="Land M."/>
            <person name="Hauser L."/>
            <person name="Kyrpides N."/>
            <person name="Ivanova N."/>
            <person name="Pagani I."/>
            <person name="Ritalahtilisa K."/>
            <person name="Loeffler F."/>
            <person name="Woyke T."/>
        </authorList>
    </citation>
    <scope>NUCLEOTIDE SEQUENCE [LARGE SCALE GENOMIC DNA]</scope>
    <source>
        <strain evidence="5">ATCC BAA-1885 / DSM 22778 / Grapes</strain>
    </source>
</reference>
<name>G8QWC8_SPHPG</name>
<keyword evidence="4" id="KW-0418">Kinase</keyword>
<keyword evidence="1" id="KW-0472">Membrane</keyword>
<dbReference type="EMBL" id="CP003155">
    <property type="protein sequence ID" value="AEV29426.1"/>
    <property type="molecule type" value="Genomic_DNA"/>
</dbReference>
<dbReference type="InterPro" id="IPR050640">
    <property type="entry name" value="Bact_2-comp_sensor_kinase"/>
</dbReference>
<keyword evidence="1" id="KW-0812">Transmembrane</keyword>
<dbReference type="InterPro" id="IPR003594">
    <property type="entry name" value="HATPase_dom"/>
</dbReference>
<dbReference type="Pfam" id="PF02518">
    <property type="entry name" value="HATPase_c"/>
    <property type="match status" value="1"/>
</dbReference>
<keyword evidence="1" id="KW-1133">Transmembrane helix</keyword>
<dbReference type="InterPro" id="IPR010559">
    <property type="entry name" value="Sig_transdc_His_kin_internal"/>
</dbReference>
<evidence type="ECO:0000313" key="4">
    <source>
        <dbReference type="EMBL" id="AEV29426.1"/>
    </source>
</evidence>
<gene>
    <name evidence="4" type="ordered locus">SpiGrapes_1619</name>
</gene>
<dbReference type="GO" id="GO:0000155">
    <property type="term" value="F:phosphorelay sensor kinase activity"/>
    <property type="evidence" value="ECO:0007669"/>
    <property type="project" value="InterPro"/>
</dbReference>
<dbReference type="PANTHER" id="PTHR34220">
    <property type="entry name" value="SENSOR HISTIDINE KINASE YPDA"/>
    <property type="match status" value="1"/>
</dbReference>
<keyword evidence="5" id="KW-1185">Reference proteome</keyword>
<feature type="transmembrane region" description="Helical" evidence="1">
    <location>
        <begin position="282"/>
        <end position="304"/>
    </location>
</feature>